<dbReference type="EMBL" id="FQZK01000001">
    <property type="protein sequence ID" value="SHI43442.1"/>
    <property type="molecule type" value="Genomic_DNA"/>
</dbReference>
<proteinExistence type="predicted"/>
<sequence>MISVSRVIARTSEAGAMPLLTLAEFFDGNDDEECIAPNRWGYGRPPLSVLAGRLRGIERRADVAWVRVQPHPETVEAERLSGEAVAVCTAAGERECAAWVEGLESDGVVAGLVDDYREVPPVPEGMAVWSVVWD</sequence>
<evidence type="ECO:0000313" key="1">
    <source>
        <dbReference type="EMBL" id="SHI43442.1"/>
    </source>
</evidence>
<organism evidence="1 2">
    <name type="scientific">Nocardiopsis flavescens</name>
    <dbReference type="NCBI Taxonomy" id="758803"/>
    <lineage>
        <taxon>Bacteria</taxon>
        <taxon>Bacillati</taxon>
        <taxon>Actinomycetota</taxon>
        <taxon>Actinomycetes</taxon>
        <taxon>Streptosporangiales</taxon>
        <taxon>Nocardiopsidaceae</taxon>
        <taxon>Nocardiopsis</taxon>
    </lineage>
</organism>
<dbReference type="STRING" id="758803.SAMN05421803_101210"/>
<name>A0A1M6B3W2_9ACTN</name>
<evidence type="ECO:0000313" key="2">
    <source>
        <dbReference type="Proteomes" id="UP000184452"/>
    </source>
</evidence>
<keyword evidence="2" id="KW-1185">Reference proteome</keyword>
<protein>
    <submittedName>
        <fullName evidence="1">Uncharacterized protein</fullName>
    </submittedName>
</protein>
<reference evidence="1 2" key="1">
    <citation type="submission" date="2016-11" db="EMBL/GenBank/DDBJ databases">
        <authorList>
            <person name="Jaros S."/>
            <person name="Januszkiewicz K."/>
            <person name="Wedrychowicz H."/>
        </authorList>
    </citation>
    <scope>NUCLEOTIDE SEQUENCE [LARGE SCALE GENOMIC DNA]</scope>
    <source>
        <strain evidence="1 2">CGMCC 4.5723</strain>
    </source>
</reference>
<dbReference type="Proteomes" id="UP000184452">
    <property type="component" value="Unassembled WGS sequence"/>
</dbReference>
<dbReference type="AlphaFoldDB" id="A0A1M6B3W2"/>
<dbReference type="OrthoDB" id="7013010at2"/>
<accession>A0A1M6B3W2</accession>
<gene>
    <name evidence="1" type="ORF">SAMN05421803_101210</name>
</gene>
<dbReference type="RefSeq" id="WP_073373957.1">
    <property type="nucleotide sequence ID" value="NZ_FQZK01000001.1"/>
</dbReference>